<evidence type="ECO:0000259" key="2">
    <source>
        <dbReference type="Pfam" id="PF20250"/>
    </source>
</evidence>
<dbReference type="PANTHER" id="PTHR38032:SF1">
    <property type="entry name" value="RNA-BINDING PROTEIN KHPB N-TERMINAL DOMAIN-CONTAINING PROTEIN"/>
    <property type="match status" value="1"/>
</dbReference>
<name>A0A4S1CL71_9BACT</name>
<feature type="coiled-coil region" evidence="1">
    <location>
        <begin position="430"/>
        <end position="511"/>
    </location>
</feature>
<proteinExistence type="predicted"/>
<dbReference type="AlphaFoldDB" id="A0A4S1CL71"/>
<dbReference type="EMBL" id="SRSC01000001">
    <property type="protein sequence ID" value="TGU74010.1"/>
    <property type="molecule type" value="Genomic_DNA"/>
</dbReference>
<sequence length="545" mass="57873">MEKNHLLDGTGLALQLTPDGQSLQAQFTPLVQRRTLEVGQLQEALLELGFGELFVPPEALEQLLQKCAVTPLGFTQRIGERRDATLAVQLSDDAMTATMTIQPACGGRTVTLEEVEKELARLGVVCGILYDEIRDALAAGKASRLVIAQGTPPAPGEDSQFISLIPEMAAQIPQLSENETADYRNLGDIVSVGLGDPLMRRTRPTQGIPGVNLLGVNLPATDGVDIPFAENLTGIACDLEDGDLLVAAISGYPVIVPRGVIVDPVFKLKRVDLSTGNLHFKGSLEISGDVCDGMEVAATENITVGGLVEAARLKAGGDIVVLGGVIGHGHAIPGRMVSRQEMAQLEAGGTVTVQFAENAAITAGGDITIGELAMQSDLTSGGSILIGERGGRKGHIIGGLCRAASLVHAVVIGSHAGVPTVIEVGVDPALNRKLEMVQEALAEKQRQMDELTKTIAYVQENPGSMEPGLFNLKQRIYTKYQGEIAELTGEKKRLQKRMEINAQARVEVEREAFLGAQIRIGSSVTQIEEDLTSPTFTLGEEGITY</sequence>
<dbReference type="InterPro" id="IPR046865">
    <property type="entry name" value="FapA_b_solenoid"/>
</dbReference>
<dbReference type="InterPro" id="IPR046866">
    <property type="entry name" value="FapA_N"/>
</dbReference>
<dbReference type="Pfam" id="PF03961">
    <property type="entry name" value="FapA"/>
    <property type="match status" value="1"/>
</dbReference>
<dbReference type="InterPro" id="IPR005646">
    <property type="entry name" value="FapA"/>
</dbReference>
<evidence type="ECO:0000256" key="1">
    <source>
        <dbReference type="SAM" id="Coils"/>
    </source>
</evidence>
<accession>A0A4S1CL71</accession>
<comment type="caution">
    <text evidence="3">The sequence shown here is derived from an EMBL/GenBank/DDBJ whole genome shotgun (WGS) entry which is preliminary data.</text>
</comment>
<protein>
    <submittedName>
        <fullName evidence="3">DUF342 domain-containing protein</fullName>
    </submittedName>
</protein>
<dbReference type="Proteomes" id="UP000306416">
    <property type="component" value="Unassembled WGS sequence"/>
</dbReference>
<keyword evidence="4" id="KW-1185">Reference proteome</keyword>
<dbReference type="RefSeq" id="WP_135868351.1">
    <property type="nucleotide sequence ID" value="NZ_SRSC01000001.1"/>
</dbReference>
<reference evidence="3 4" key="1">
    <citation type="submission" date="2019-04" db="EMBL/GenBank/DDBJ databases">
        <title>Geobacter oryzae sp. nov., ferric-reducing bacteria isolated from paddy soil.</title>
        <authorList>
            <person name="Xu Z."/>
            <person name="Masuda Y."/>
            <person name="Itoh H."/>
            <person name="Senoo K."/>
        </authorList>
    </citation>
    <scope>NUCLEOTIDE SEQUENCE [LARGE SCALE GENOMIC DNA]</scope>
    <source>
        <strain evidence="3 4">Red111</strain>
    </source>
</reference>
<organism evidence="3 4">
    <name type="scientific">Geomonas terrae</name>
    <dbReference type="NCBI Taxonomy" id="2562681"/>
    <lineage>
        <taxon>Bacteria</taxon>
        <taxon>Pseudomonadati</taxon>
        <taxon>Thermodesulfobacteriota</taxon>
        <taxon>Desulfuromonadia</taxon>
        <taxon>Geobacterales</taxon>
        <taxon>Geobacteraceae</taxon>
        <taxon>Geomonas</taxon>
    </lineage>
</organism>
<keyword evidence="1" id="KW-0175">Coiled coil</keyword>
<feature type="domain" description="Flagellar Assembly Protein A N-terminal region" evidence="2">
    <location>
        <begin position="87"/>
        <end position="256"/>
    </location>
</feature>
<evidence type="ECO:0000313" key="4">
    <source>
        <dbReference type="Proteomes" id="UP000306416"/>
    </source>
</evidence>
<dbReference type="PANTHER" id="PTHR38032">
    <property type="entry name" value="POLYMERASE-RELATED"/>
    <property type="match status" value="1"/>
</dbReference>
<gene>
    <name evidence="3" type="ORF">E4633_00630</name>
</gene>
<dbReference type="Pfam" id="PF20250">
    <property type="entry name" value="FapA_N"/>
    <property type="match status" value="1"/>
</dbReference>
<evidence type="ECO:0000313" key="3">
    <source>
        <dbReference type="EMBL" id="TGU74010.1"/>
    </source>
</evidence>